<sequence length="233" mass="25598">MPVSPLTDPRSEATRQRLIDTGLELFGRYGFDGVTTRQLAEAAQVNQAAIPYHFGGKEGVYLAVAKQIAANVGPQICDLQKQAESRLSAESPQSLLLDITLKLAEIAFAPEHQKSWFILLTREQFHPTAASEILYTGFMQPAHDMIGKLIARITSDDAESEDNILLAHAYLGQLIGFAIGKATLSRRLNWPLEFTPAEWQQIKATIARFSQATIAGMTFNYADSKANPAAPVR</sequence>
<dbReference type="GO" id="GO:0003700">
    <property type="term" value="F:DNA-binding transcription factor activity"/>
    <property type="evidence" value="ECO:0007669"/>
    <property type="project" value="TreeGrafter"/>
</dbReference>
<dbReference type="InterPro" id="IPR050109">
    <property type="entry name" value="HTH-type_TetR-like_transc_reg"/>
</dbReference>
<dbReference type="InterPro" id="IPR009057">
    <property type="entry name" value="Homeodomain-like_sf"/>
</dbReference>
<dbReference type="AlphaFoldDB" id="A0A841G5A0"/>
<feature type="DNA-binding region" description="H-T-H motif" evidence="4">
    <location>
        <begin position="35"/>
        <end position="54"/>
    </location>
</feature>
<dbReference type="PANTHER" id="PTHR30055">
    <property type="entry name" value="HTH-TYPE TRANSCRIPTIONAL REGULATOR RUTR"/>
    <property type="match status" value="1"/>
</dbReference>
<keyword evidence="3" id="KW-0804">Transcription</keyword>
<organism evidence="6 7">
    <name type="scientific">Tolumonas osonensis</name>
    <dbReference type="NCBI Taxonomy" id="675874"/>
    <lineage>
        <taxon>Bacteria</taxon>
        <taxon>Pseudomonadati</taxon>
        <taxon>Pseudomonadota</taxon>
        <taxon>Gammaproteobacteria</taxon>
        <taxon>Aeromonadales</taxon>
        <taxon>Aeromonadaceae</taxon>
        <taxon>Tolumonas</taxon>
    </lineage>
</organism>
<evidence type="ECO:0000313" key="6">
    <source>
        <dbReference type="EMBL" id="MBB6054304.1"/>
    </source>
</evidence>
<evidence type="ECO:0000256" key="3">
    <source>
        <dbReference type="ARBA" id="ARBA00023163"/>
    </source>
</evidence>
<dbReference type="Pfam" id="PF00440">
    <property type="entry name" value="TetR_N"/>
    <property type="match status" value="1"/>
</dbReference>
<keyword evidence="7" id="KW-1185">Reference proteome</keyword>
<keyword evidence="1" id="KW-0805">Transcription regulation</keyword>
<dbReference type="EMBL" id="JACHGR010000001">
    <property type="protein sequence ID" value="MBB6054304.1"/>
    <property type="molecule type" value="Genomic_DNA"/>
</dbReference>
<comment type="caution">
    <text evidence="6">The sequence shown here is derived from an EMBL/GenBank/DDBJ whole genome shotgun (WGS) entry which is preliminary data.</text>
</comment>
<dbReference type="InterPro" id="IPR001647">
    <property type="entry name" value="HTH_TetR"/>
</dbReference>
<feature type="domain" description="HTH tetR-type" evidence="5">
    <location>
        <begin position="12"/>
        <end position="72"/>
    </location>
</feature>
<evidence type="ECO:0000259" key="5">
    <source>
        <dbReference type="PROSITE" id="PS50977"/>
    </source>
</evidence>
<protein>
    <submittedName>
        <fullName evidence="6">AcrR family transcriptional regulator</fullName>
    </submittedName>
</protein>
<accession>A0A841G5A0</accession>
<dbReference type="RefSeq" id="WP_188025125.1">
    <property type="nucleotide sequence ID" value="NZ_JACHGR010000001.1"/>
</dbReference>
<dbReference type="PANTHER" id="PTHR30055:SF234">
    <property type="entry name" value="HTH-TYPE TRANSCRIPTIONAL REGULATOR BETI"/>
    <property type="match status" value="1"/>
</dbReference>
<dbReference type="InterPro" id="IPR015292">
    <property type="entry name" value="Tscrpt_reg_YbiH_C"/>
</dbReference>
<gene>
    <name evidence="6" type="ORF">HNR75_000169</name>
</gene>
<dbReference type="GO" id="GO:0000976">
    <property type="term" value="F:transcription cis-regulatory region binding"/>
    <property type="evidence" value="ECO:0007669"/>
    <property type="project" value="TreeGrafter"/>
</dbReference>
<proteinExistence type="predicted"/>
<dbReference type="SUPFAM" id="SSF48498">
    <property type="entry name" value="Tetracyclin repressor-like, C-terminal domain"/>
    <property type="match status" value="1"/>
</dbReference>
<dbReference type="InterPro" id="IPR036271">
    <property type="entry name" value="Tet_transcr_reg_TetR-rel_C_sf"/>
</dbReference>
<evidence type="ECO:0000256" key="2">
    <source>
        <dbReference type="ARBA" id="ARBA00023125"/>
    </source>
</evidence>
<reference evidence="6 7" key="1">
    <citation type="submission" date="2020-08" db="EMBL/GenBank/DDBJ databases">
        <title>Genomic Encyclopedia of Type Strains, Phase IV (KMG-IV): sequencing the most valuable type-strain genomes for metagenomic binning, comparative biology and taxonomic classification.</title>
        <authorList>
            <person name="Goeker M."/>
        </authorList>
    </citation>
    <scope>NUCLEOTIDE SEQUENCE [LARGE SCALE GENOMIC DNA]</scope>
    <source>
        <strain evidence="6 7">DSM 22975</strain>
    </source>
</reference>
<dbReference type="Gene3D" id="1.10.357.10">
    <property type="entry name" value="Tetracycline Repressor, domain 2"/>
    <property type="match status" value="1"/>
</dbReference>
<dbReference type="PRINTS" id="PR00455">
    <property type="entry name" value="HTHTETR"/>
</dbReference>
<dbReference type="Proteomes" id="UP000585721">
    <property type="component" value="Unassembled WGS sequence"/>
</dbReference>
<evidence type="ECO:0000256" key="1">
    <source>
        <dbReference type="ARBA" id="ARBA00023015"/>
    </source>
</evidence>
<dbReference type="Gene3D" id="1.10.10.60">
    <property type="entry name" value="Homeodomain-like"/>
    <property type="match status" value="1"/>
</dbReference>
<evidence type="ECO:0000256" key="4">
    <source>
        <dbReference type="PROSITE-ProRule" id="PRU00335"/>
    </source>
</evidence>
<dbReference type="SUPFAM" id="SSF46689">
    <property type="entry name" value="Homeodomain-like"/>
    <property type="match status" value="1"/>
</dbReference>
<evidence type="ECO:0000313" key="7">
    <source>
        <dbReference type="Proteomes" id="UP000585721"/>
    </source>
</evidence>
<keyword evidence="2 4" id="KW-0238">DNA-binding</keyword>
<name>A0A841G5A0_9GAMM</name>
<dbReference type="PROSITE" id="PS50977">
    <property type="entry name" value="HTH_TETR_2"/>
    <property type="match status" value="1"/>
</dbReference>
<dbReference type="Pfam" id="PF09209">
    <property type="entry name" value="CecR_C"/>
    <property type="match status" value="1"/>
</dbReference>